<keyword evidence="2" id="KW-1133">Transmembrane helix</keyword>
<keyword evidence="2" id="KW-0812">Transmembrane</keyword>
<keyword evidence="4" id="KW-1185">Reference proteome</keyword>
<proteinExistence type="predicted"/>
<feature type="compositionally biased region" description="Basic and acidic residues" evidence="1">
    <location>
        <begin position="46"/>
        <end position="61"/>
    </location>
</feature>
<evidence type="ECO:0000313" key="4">
    <source>
        <dbReference type="Proteomes" id="UP001521184"/>
    </source>
</evidence>
<feature type="transmembrane region" description="Helical" evidence="2">
    <location>
        <begin position="529"/>
        <end position="553"/>
    </location>
</feature>
<feature type="compositionally biased region" description="Polar residues" evidence="1">
    <location>
        <begin position="28"/>
        <end position="37"/>
    </location>
</feature>
<accession>A0ABR3U5G2</accession>
<name>A0ABR3U5G2_9PEZI</name>
<keyword evidence="2" id="KW-0472">Membrane</keyword>
<gene>
    <name evidence="3" type="ORF">SLS58_000351</name>
</gene>
<dbReference type="Proteomes" id="UP001521184">
    <property type="component" value="Unassembled WGS sequence"/>
</dbReference>
<comment type="caution">
    <text evidence="3">The sequence shown here is derived from an EMBL/GenBank/DDBJ whole genome shotgun (WGS) entry which is preliminary data.</text>
</comment>
<sequence length="636" mass="72505">MEDPSSHTATDMNELAVPMRRRRGNTGKAPSTNNQARSGGLQLFGRRTEESSKGTPRETLAKLDSLSTYSTQKRLAADAKASDRPTPLSSTSASIKINDLATNSSAVRKILSSLSKKPPPYQDPVPFMRLPAEIRVMVYERTWTVIDCPWKMTRRAGRRERGDTLATNIEYWLGPAPKSQVQYPKAIMTMDSRIKEEFVHELCARFPVQMYISGLFTERTPNLSMHKPSIFFNHIRQCQMQYFPRFLSDPSHVNNASGNRAILRTDLASLVELSLLFPCLEKMVIHMPLDFRVLLSDDVTSLNVTSVLQTIILEEVFRRDGKDRHLCFSLWEDDSFIMGWHTDGTRRSIGTTNYSSMCTALNMKSHDVEHCTHVWCQCTAVMMGSYRSFATTRDAGRRMISTMLRWIGTNFDTLSSLLAAITVVFQLWPYSESLTTLLNLNNWREAFLPTFIRLLFESLRVELILDYSRTMWRKRDAFYALSRTVGHRMWQNLAILTGNVPLFAASPSISCLAPFGHCLDRTVSFMIELAVGVLFETFLHVICWVHYGLYLFIPQTMSFLLMDWQPPRQLKNLPGFGFVGSLLEYPHPNFLDDCLTGTHVVFGFTGTKIAQACGNVRSDLRDLEWTIRTTISRITI</sequence>
<feature type="compositionally biased region" description="Polar residues" evidence="1">
    <location>
        <begin position="1"/>
        <end position="11"/>
    </location>
</feature>
<evidence type="ECO:0000256" key="2">
    <source>
        <dbReference type="SAM" id="Phobius"/>
    </source>
</evidence>
<organism evidence="3 4">
    <name type="scientific">Diplodia intermedia</name>
    <dbReference type="NCBI Taxonomy" id="856260"/>
    <lineage>
        <taxon>Eukaryota</taxon>
        <taxon>Fungi</taxon>
        <taxon>Dikarya</taxon>
        <taxon>Ascomycota</taxon>
        <taxon>Pezizomycotina</taxon>
        <taxon>Dothideomycetes</taxon>
        <taxon>Dothideomycetes incertae sedis</taxon>
        <taxon>Botryosphaeriales</taxon>
        <taxon>Botryosphaeriaceae</taxon>
        <taxon>Diplodia</taxon>
    </lineage>
</organism>
<evidence type="ECO:0000313" key="3">
    <source>
        <dbReference type="EMBL" id="KAL1652224.1"/>
    </source>
</evidence>
<dbReference type="EMBL" id="JAKEKT020000001">
    <property type="protein sequence ID" value="KAL1652224.1"/>
    <property type="molecule type" value="Genomic_DNA"/>
</dbReference>
<evidence type="ECO:0000256" key="1">
    <source>
        <dbReference type="SAM" id="MobiDB-lite"/>
    </source>
</evidence>
<reference evidence="3 4" key="1">
    <citation type="journal article" date="2023" name="Plant Dis.">
        <title>First Report of Diplodia intermedia Causing Canker and Dieback Diseases on Apple Trees in Canada.</title>
        <authorList>
            <person name="Ellouze W."/>
            <person name="Ilyukhin E."/>
            <person name="Sulman M."/>
            <person name="Ali S."/>
        </authorList>
    </citation>
    <scope>NUCLEOTIDE SEQUENCE [LARGE SCALE GENOMIC DNA]</scope>
    <source>
        <strain evidence="3 4">M45-28</strain>
    </source>
</reference>
<feature type="region of interest" description="Disordered" evidence="1">
    <location>
        <begin position="1"/>
        <end position="66"/>
    </location>
</feature>
<protein>
    <submittedName>
        <fullName evidence="3">Uncharacterized protein</fullName>
    </submittedName>
</protein>